<dbReference type="Proteomes" id="UP000570595">
    <property type="component" value="Unassembled WGS sequence"/>
</dbReference>
<accession>A0A7J6L242</accession>
<proteinExistence type="predicted"/>
<dbReference type="EMBL" id="JABANN010000612">
    <property type="protein sequence ID" value="KAF4655952.1"/>
    <property type="molecule type" value="Genomic_DNA"/>
</dbReference>
<name>A0A7J6L242_PEROL</name>
<evidence type="ECO:0000313" key="2">
    <source>
        <dbReference type="EMBL" id="KAF4655952.1"/>
    </source>
</evidence>
<dbReference type="Proteomes" id="UP000572268">
    <property type="component" value="Unassembled WGS sequence"/>
</dbReference>
<organism evidence="1 3">
    <name type="scientific">Perkinsus olseni</name>
    <name type="common">Perkinsus atlanticus</name>
    <dbReference type="NCBI Taxonomy" id="32597"/>
    <lineage>
        <taxon>Eukaryota</taxon>
        <taxon>Sar</taxon>
        <taxon>Alveolata</taxon>
        <taxon>Perkinsozoa</taxon>
        <taxon>Perkinsea</taxon>
        <taxon>Perkinsida</taxon>
        <taxon>Perkinsidae</taxon>
        <taxon>Perkinsus</taxon>
    </lineage>
</organism>
<evidence type="ECO:0000313" key="3">
    <source>
        <dbReference type="Proteomes" id="UP000570595"/>
    </source>
</evidence>
<sequence length="175" mass="19343">MLSPGQPPLVSAQYPLAEGGPEKYFVDFQAKDGGSFSDLQTRATSLGTELSVINFVGPNFPHIRSKGGFLFFRREALPLSQGAYVYVEDDSFKMTIEVAEKMPEEFTRQVKIGVTCSLGEEMLQVNDLSTTFEVEDQPLAVKIDPSVGRFFQYVAETCSMSDLLDSRSDLLSVGY</sequence>
<reference evidence="3 4" key="1">
    <citation type="submission" date="2020-04" db="EMBL/GenBank/DDBJ databases">
        <title>Perkinsus olseni comparative genomics.</title>
        <authorList>
            <person name="Bogema D.R."/>
        </authorList>
    </citation>
    <scope>NUCLEOTIDE SEQUENCE [LARGE SCALE GENOMIC DNA]</scope>
    <source>
        <strain evidence="1">ATCC PRA-179</strain>
        <strain evidence="2">ATCC PRA-31</strain>
    </source>
</reference>
<evidence type="ECO:0000313" key="4">
    <source>
        <dbReference type="Proteomes" id="UP000572268"/>
    </source>
</evidence>
<protein>
    <submittedName>
        <fullName evidence="1">Uncharacterized protein</fullName>
    </submittedName>
</protein>
<gene>
    <name evidence="2" type="ORF">FOL46_008061</name>
    <name evidence="1" type="ORF">FOZ61_008935</name>
</gene>
<dbReference type="AlphaFoldDB" id="A0A7J6L242"/>
<evidence type="ECO:0000313" key="1">
    <source>
        <dbReference type="EMBL" id="KAF4653510.1"/>
    </source>
</evidence>
<comment type="caution">
    <text evidence="1">The sequence shown here is derived from an EMBL/GenBank/DDBJ whole genome shotgun (WGS) entry which is preliminary data.</text>
</comment>
<dbReference type="EMBL" id="JABAHT010000615">
    <property type="protein sequence ID" value="KAF4653510.1"/>
    <property type="molecule type" value="Genomic_DNA"/>
</dbReference>